<evidence type="ECO:0000313" key="6">
    <source>
        <dbReference type="Proteomes" id="UP000221734"/>
    </source>
</evidence>
<accession>Q1PXT7</accession>
<dbReference type="EMBL" id="CP049055">
    <property type="protein sequence ID" value="QII09770.1"/>
    <property type="molecule type" value="Genomic_DNA"/>
</dbReference>
<reference evidence="5" key="3">
    <citation type="submission" date="2017-10" db="EMBL/GenBank/DDBJ databases">
        <authorList>
            <person name="Banno H."/>
            <person name="Chua N.-H."/>
        </authorList>
    </citation>
    <scope>NUCLEOTIDE SEQUENCE [LARGE SCALE GENOMIC DNA]</scope>
    <source>
        <strain evidence="5">Kuenenia_mbr1_ru-nijmegen</strain>
    </source>
</reference>
<dbReference type="PANTHER" id="PTHR33755">
    <property type="entry name" value="TOXIN PARE1-RELATED"/>
    <property type="match status" value="1"/>
</dbReference>
<dbReference type="EMBL" id="LT934425">
    <property type="protein sequence ID" value="SOH04331.1"/>
    <property type="molecule type" value="Genomic_DNA"/>
</dbReference>
<evidence type="ECO:0000313" key="7">
    <source>
        <dbReference type="Proteomes" id="UP000501926"/>
    </source>
</evidence>
<dbReference type="InterPro" id="IPR007712">
    <property type="entry name" value="RelE/ParE_toxin"/>
</dbReference>
<proteinExistence type="inferred from homology"/>
<evidence type="ECO:0000256" key="2">
    <source>
        <dbReference type="ARBA" id="ARBA00022649"/>
    </source>
</evidence>
<dbReference type="KEGG" id="kst:KSMBR1_1832"/>
<dbReference type="EMBL" id="CT573072">
    <property type="protein sequence ID" value="CAJ72845.1"/>
    <property type="molecule type" value="Genomic_DNA"/>
</dbReference>
<keyword evidence="6" id="KW-1185">Reference proteome</keyword>
<sequence length="98" mass="11522">MSLKVYLRPEAEADIEDAATWYDRQRKGLGQEFLDDVLVALDTISENPNIYPVVHRQSRRAVVRRFPFGIFYRVDEDSVVVLAVMHGSRHPRHWKKRT</sequence>
<dbReference type="Gene3D" id="3.30.2310.20">
    <property type="entry name" value="RelE-like"/>
    <property type="match status" value="1"/>
</dbReference>
<gene>
    <name evidence="4" type="ORF">KsCSTR_03910</name>
    <name evidence="5" type="ORF">KSMBR1_1832</name>
    <name evidence="3" type="ORF">kustd2100</name>
</gene>
<dbReference type="InterPro" id="IPR051803">
    <property type="entry name" value="TA_system_RelE-like_toxin"/>
</dbReference>
<reference evidence="3" key="2">
    <citation type="submission" date="2006-01" db="EMBL/GenBank/DDBJ databases">
        <authorList>
            <person name="Genoscope"/>
        </authorList>
    </citation>
    <scope>NUCLEOTIDE SEQUENCE</scope>
</reference>
<dbReference type="Proteomes" id="UP000221734">
    <property type="component" value="Chromosome Kuenenia_stuttgartiensis_MBR1"/>
</dbReference>
<protein>
    <recommendedName>
        <fullName evidence="8">Plasmid stabilization system protein</fullName>
    </recommendedName>
</protein>
<dbReference type="AlphaFoldDB" id="Q1PXT7"/>
<dbReference type="RefSeq" id="WP_099325051.1">
    <property type="nucleotide sequence ID" value="NZ_CP049055.1"/>
</dbReference>
<reference evidence="4 7" key="5">
    <citation type="submission" date="2020-02" db="EMBL/GenBank/DDBJ databases">
        <title>Newly sequenced genome of strain CSTR1 showed variability in Candidatus Kuenenia stuttgartiensis genomes.</title>
        <authorList>
            <person name="Ding C."/>
            <person name="Adrian L."/>
        </authorList>
    </citation>
    <scope>NUCLEOTIDE SEQUENCE [LARGE SCALE GENOMIC DNA]</scope>
    <source>
        <strain evidence="4 7">CSTR1</strain>
    </source>
</reference>
<dbReference type="OrthoDB" id="9809155at2"/>
<comment type="similarity">
    <text evidence="1">Belongs to the RelE toxin family.</text>
</comment>
<evidence type="ECO:0000313" key="3">
    <source>
        <dbReference type="EMBL" id="CAJ72845.1"/>
    </source>
</evidence>
<dbReference type="InterPro" id="IPR035093">
    <property type="entry name" value="RelE/ParE_toxin_dom_sf"/>
</dbReference>
<evidence type="ECO:0000256" key="1">
    <source>
        <dbReference type="ARBA" id="ARBA00006226"/>
    </source>
</evidence>
<reference evidence="6" key="4">
    <citation type="submission" date="2017-10" db="EMBL/GenBank/DDBJ databases">
        <authorList>
            <person name="Frank J."/>
        </authorList>
    </citation>
    <scope>NUCLEOTIDE SEQUENCE [LARGE SCALE GENOMIC DNA]</scope>
</reference>
<dbReference type="Proteomes" id="UP000501926">
    <property type="component" value="Chromosome"/>
</dbReference>
<reference evidence="3" key="1">
    <citation type="journal article" date="2006" name="Nature">
        <title>Deciphering the evolution and metabolism of an anammox bacterium from a community genome.</title>
        <authorList>
            <person name="Strous M."/>
            <person name="Pelletier E."/>
            <person name="Mangenot S."/>
            <person name="Rattei T."/>
            <person name="Lehner A."/>
            <person name="Taylor M.W."/>
            <person name="Horn M."/>
            <person name="Daims H."/>
            <person name="Bartol-Mavel D."/>
            <person name="Wincker P."/>
            <person name="Barbe V."/>
            <person name="Fonknechten N."/>
            <person name="Vallenet D."/>
            <person name="Segurens B."/>
            <person name="Schenowitz-Truong C."/>
            <person name="Medigue C."/>
            <person name="Collingro A."/>
            <person name="Snel B."/>
            <person name="Dutilh B.E."/>
            <person name="OpDenCamp H.J.M."/>
            <person name="vanDerDrift C."/>
            <person name="Cirpus I."/>
            <person name="vanDePas-Schoonen K.T."/>
            <person name="Harhangi H.R."/>
            <person name="vanNiftrik L."/>
            <person name="Schmid M."/>
            <person name="Keltjens J."/>
            <person name="vanDeVossenberg J."/>
            <person name="Kartal B."/>
            <person name="Meier H."/>
            <person name="Frishman D."/>
            <person name="Huynen M.A."/>
            <person name="Mewes H."/>
            <person name="Weissenbach J."/>
            <person name="Jetten M.S.M."/>
            <person name="Wagner M."/>
            <person name="LePaslier D."/>
        </authorList>
    </citation>
    <scope>NUCLEOTIDE SEQUENCE</scope>
</reference>
<dbReference type="PANTHER" id="PTHR33755:SF8">
    <property type="entry name" value="TOXIN PARE2"/>
    <property type="match status" value="1"/>
</dbReference>
<evidence type="ECO:0008006" key="8">
    <source>
        <dbReference type="Google" id="ProtNLM"/>
    </source>
</evidence>
<evidence type="ECO:0000313" key="5">
    <source>
        <dbReference type="EMBL" id="SOH04331.1"/>
    </source>
</evidence>
<name>Q1PXT7_KUEST</name>
<dbReference type="Pfam" id="PF05016">
    <property type="entry name" value="ParE_toxin"/>
    <property type="match status" value="1"/>
</dbReference>
<evidence type="ECO:0000313" key="4">
    <source>
        <dbReference type="EMBL" id="QII09770.1"/>
    </source>
</evidence>
<organism evidence="3">
    <name type="scientific">Kuenenia stuttgartiensis</name>
    <dbReference type="NCBI Taxonomy" id="174633"/>
    <lineage>
        <taxon>Bacteria</taxon>
        <taxon>Pseudomonadati</taxon>
        <taxon>Planctomycetota</taxon>
        <taxon>Candidatus Brocadiia</taxon>
        <taxon>Candidatus Brocadiales</taxon>
        <taxon>Candidatus Brocadiaceae</taxon>
        <taxon>Candidatus Kuenenia</taxon>
    </lineage>
</organism>
<keyword evidence="2" id="KW-1277">Toxin-antitoxin system</keyword>